<evidence type="ECO:0000313" key="3">
    <source>
        <dbReference type="EMBL" id="GFG40073.1"/>
    </source>
</evidence>
<dbReference type="Proteomes" id="UP000502823">
    <property type="component" value="Unassembled WGS sequence"/>
</dbReference>
<proteinExistence type="predicted"/>
<name>A0A6L2Q5A7_COPFO</name>
<sequence>MNISSSWEHVKSGVLQGSILGPLLFVLYMNDLPKLASNNMSITLYADDTSVLVTNDDRDNIKKP</sequence>
<keyword evidence="4" id="KW-1185">Reference proteome</keyword>
<evidence type="ECO:0000259" key="2">
    <source>
        <dbReference type="PROSITE" id="PS50878"/>
    </source>
</evidence>
<keyword evidence="1" id="KW-1133">Transmembrane helix</keyword>
<dbReference type="InParanoid" id="A0A6L2Q5A7"/>
<organism evidence="3 4">
    <name type="scientific">Coptotermes formosanus</name>
    <name type="common">Formosan subterranean termite</name>
    <dbReference type="NCBI Taxonomy" id="36987"/>
    <lineage>
        <taxon>Eukaryota</taxon>
        <taxon>Metazoa</taxon>
        <taxon>Ecdysozoa</taxon>
        <taxon>Arthropoda</taxon>
        <taxon>Hexapoda</taxon>
        <taxon>Insecta</taxon>
        <taxon>Pterygota</taxon>
        <taxon>Neoptera</taxon>
        <taxon>Polyneoptera</taxon>
        <taxon>Dictyoptera</taxon>
        <taxon>Blattodea</taxon>
        <taxon>Blattoidea</taxon>
        <taxon>Termitoidae</taxon>
        <taxon>Rhinotermitidae</taxon>
        <taxon>Coptotermes</taxon>
    </lineage>
</organism>
<protein>
    <recommendedName>
        <fullName evidence="2">Reverse transcriptase domain-containing protein</fullName>
    </recommendedName>
</protein>
<feature type="transmembrane region" description="Helical" evidence="1">
    <location>
        <begin position="12"/>
        <end position="30"/>
    </location>
</feature>
<accession>A0A6L2Q5A7</accession>
<comment type="caution">
    <text evidence="3">The sequence shown here is derived from an EMBL/GenBank/DDBJ whole genome shotgun (WGS) entry which is preliminary data.</text>
</comment>
<keyword evidence="1" id="KW-0472">Membrane</keyword>
<dbReference type="PROSITE" id="PS50878">
    <property type="entry name" value="RT_POL"/>
    <property type="match status" value="1"/>
</dbReference>
<dbReference type="InterPro" id="IPR000477">
    <property type="entry name" value="RT_dom"/>
</dbReference>
<reference evidence="4" key="1">
    <citation type="submission" date="2020-01" db="EMBL/GenBank/DDBJ databases">
        <title>Draft genome sequence of the Termite Coptotermes fromosanus.</title>
        <authorList>
            <person name="Itakura S."/>
            <person name="Yosikawa Y."/>
            <person name="Umezawa K."/>
        </authorList>
    </citation>
    <scope>NUCLEOTIDE SEQUENCE [LARGE SCALE GENOMIC DNA]</scope>
</reference>
<feature type="domain" description="Reverse transcriptase" evidence="2">
    <location>
        <begin position="1"/>
        <end position="64"/>
    </location>
</feature>
<dbReference type="PANTHER" id="PTHR33332">
    <property type="entry name" value="REVERSE TRANSCRIPTASE DOMAIN-CONTAINING PROTEIN"/>
    <property type="match status" value="1"/>
</dbReference>
<dbReference type="EMBL" id="BLKM01001489">
    <property type="protein sequence ID" value="GFG40073.1"/>
    <property type="molecule type" value="Genomic_DNA"/>
</dbReference>
<dbReference type="OrthoDB" id="414730at2759"/>
<dbReference type="AlphaFoldDB" id="A0A6L2Q5A7"/>
<evidence type="ECO:0000256" key="1">
    <source>
        <dbReference type="SAM" id="Phobius"/>
    </source>
</evidence>
<evidence type="ECO:0000313" key="4">
    <source>
        <dbReference type="Proteomes" id="UP000502823"/>
    </source>
</evidence>
<keyword evidence="1" id="KW-0812">Transmembrane</keyword>
<gene>
    <name evidence="3" type="ORF">Cfor_01423</name>
</gene>
<dbReference type="Pfam" id="PF00078">
    <property type="entry name" value="RVT_1"/>
    <property type="match status" value="1"/>
</dbReference>